<dbReference type="GO" id="GO:0003824">
    <property type="term" value="F:catalytic activity"/>
    <property type="evidence" value="ECO:0007669"/>
    <property type="project" value="InterPro"/>
</dbReference>
<dbReference type="OrthoDB" id="15118at2157"/>
<dbReference type="InterPro" id="IPR013785">
    <property type="entry name" value="Aldolase_TIM"/>
</dbReference>
<comment type="caution">
    <text evidence="6">The sequence shown here is derived from an EMBL/GenBank/DDBJ whole genome shotgun (WGS) entry which is preliminary data.</text>
</comment>
<reference evidence="6 7" key="1">
    <citation type="submission" date="2016-04" db="EMBL/GenBank/DDBJ databases">
        <title>Genome sequence of Methanobrevibacter filiformis DSM 11501.</title>
        <authorList>
            <person name="Poehlein A."/>
            <person name="Seedorf H."/>
            <person name="Daniel R."/>
        </authorList>
    </citation>
    <scope>NUCLEOTIDE SEQUENCE [LARGE SCALE GENOMIC DNA]</scope>
    <source>
        <strain evidence="6 7">DSM 11501</strain>
    </source>
</reference>
<gene>
    <name evidence="6" type="ORF">MBFIL_10990</name>
</gene>
<dbReference type="Proteomes" id="UP000077066">
    <property type="component" value="Unassembled WGS sequence"/>
</dbReference>
<evidence type="ECO:0000256" key="1">
    <source>
        <dbReference type="ARBA" id="ARBA00022691"/>
    </source>
</evidence>
<sequence>METLRKAQILCDSSQYDLCDSANHIKKSDANLPGIYHTTGLNGCKIPLFKILMTNKCVNDCKYCINQQDRNFTRIELTPEEIAKIFLHYYTNDYVNGLFLSSGISKNIDNTMEKIIDVAKLLRKDYGYNDYIHLKILPGASKDSIKRSMALGDRISINMEAATPDGLNEIASTKNFQKDIVRRFKWIQTLGKRNPKLAPSGITTQLIIGANNESDQEVLGSISSMYKKLGLKRSYFSAFSPVTGTALEKREKCDTQRTNQLYHADALINQYKFDTDELIFNKDGFLSLDEDPKYLAALNRDIFPLEVNQASFKELLRVPGIGLISARKIIDIRKKKRFNNLNQLKSIGVVVKRAEPFIKIEGTHQTALDSFKV</sequence>
<dbReference type="SFLD" id="SFLDS00029">
    <property type="entry name" value="Radical_SAM"/>
    <property type="match status" value="1"/>
</dbReference>
<evidence type="ECO:0000259" key="5">
    <source>
        <dbReference type="PROSITE" id="PS51918"/>
    </source>
</evidence>
<dbReference type="InterPro" id="IPR006638">
    <property type="entry name" value="Elp3/MiaA/NifB-like_rSAM"/>
</dbReference>
<evidence type="ECO:0000256" key="3">
    <source>
        <dbReference type="ARBA" id="ARBA00023004"/>
    </source>
</evidence>
<evidence type="ECO:0000256" key="2">
    <source>
        <dbReference type="ARBA" id="ARBA00022723"/>
    </source>
</evidence>
<dbReference type="CDD" id="cd01335">
    <property type="entry name" value="Radical_SAM"/>
    <property type="match status" value="1"/>
</dbReference>
<accession>A0A166AYJ2</accession>
<keyword evidence="7" id="KW-1185">Reference proteome</keyword>
<dbReference type="SMART" id="SM00729">
    <property type="entry name" value="Elp3"/>
    <property type="match status" value="1"/>
</dbReference>
<dbReference type="InterPro" id="IPR058240">
    <property type="entry name" value="rSAM_sf"/>
</dbReference>
<dbReference type="SFLD" id="SFLDG01102">
    <property type="entry name" value="Uncharacterised_Radical_SAM_Su"/>
    <property type="match status" value="1"/>
</dbReference>
<dbReference type="EMBL" id="LWMT01000226">
    <property type="protein sequence ID" value="KZX12633.1"/>
    <property type="molecule type" value="Genomic_DNA"/>
</dbReference>
<protein>
    <submittedName>
        <fullName evidence="6">Radical SAM superfamily protein</fullName>
    </submittedName>
</protein>
<dbReference type="PATRIC" id="fig|55758.3.peg.1262"/>
<dbReference type="PROSITE" id="PS51918">
    <property type="entry name" value="RADICAL_SAM"/>
    <property type="match status" value="1"/>
</dbReference>
<dbReference type="Pfam" id="PF12836">
    <property type="entry name" value="HHH_3"/>
    <property type="match status" value="1"/>
</dbReference>
<dbReference type="GO" id="GO:0051536">
    <property type="term" value="F:iron-sulfur cluster binding"/>
    <property type="evidence" value="ECO:0007669"/>
    <property type="project" value="UniProtKB-KW"/>
</dbReference>
<dbReference type="SUPFAM" id="SSF47781">
    <property type="entry name" value="RuvA domain 2-like"/>
    <property type="match status" value="1"/>
</dbReference>
<organism evidence="6 7">
    <name type="scientific">Methanobrevibacter filiformis</name>
    <dbReference type="NCBI Taxonomy" id="55758"/>
    <lineage>
        <taxon>Archaea</taxon>
        <taxon>Methanobacteriati</taxon>
        <taxon>Methanobacteriota</taxon>
        <taxon>Methanomada group</taxon>
        <taxon>Methanobacteria</taxon>
        <taxon>Methanobacteriales</taxon>
        <taxon>Methanobacteriaceae</taxon>
        <taxon>Methanobrevibacter</taxon>
    </lineage>
</organism>
<keyword evidence="2" id="KW-0479">Metal-binding</keyword>
<dbReference type="RefSeq" id="WP_066972334.1">
    <property type="nucleotide sequence ID" value="NZ_LWMT01000226.1"/>
</dbReference>
<dbReference type="Gene3D" id="3.20.20.70">
    <property type="entry name" value="Aldolase class I"/>
    <property type="match status" value="1"/>
</dbReference>
<dbReference type="AlphaFoldDB" id="A0A166AYJ2"/>
<dbReference type="GO" id="GO:0046872">
    <property type="term" value="F:metal ion binding"/>
    <property type="evidence" value="ECO:0007669"/>
    <property type="project" value="UniProtKB-KW"/>
</dbReference>
<keyword evidence="3" id="KW-0408">Iron</keyword>
<keyword evidence="1" id="KW-0949">S-adenosyl-L-methionine</keyword>
<dbReference type="Gene3D" id="1.10.150.320">
    <property type="entry name" value="Photosystem II 12 kDa extrinsic protein"/>
    <property type="match status" value="1"/>
</dbReference>
<dbReference type="PANTHER" id="PTHR21180">
    <property type="entry name" value="ENDONUCLEASE/EXONUCLEASE/PHOSPHATASE FAMILY DOMAIN-CONTAINING PROTEIN 1"/>
    <property type="match status" value="1"/>
</dbReference>
<dbReference type="InterPro" id="IPR023874">
    <property type="entry name" value="DNA_rSAM_put"/>
</dbReference>
<evidence type="ECO:0000313" key="6">
    <source>
        <dbReference type="EMBL" id="KZX12633.1"/>
    </source>
</evidence>
<evidence type="ECO:0000313" key="7">
    <source>
        <dbReference type="Proteomes" id="UP000077066"/>
    </source>
</evidence>
<dbReference type="InterPro" id="IPR010994">
    <property type="entry name" value="RuvA_2-like"/>
</dbReference>
<evidence type="ECO:0000256" key="4">
    <source>
        <dbReference type="ARBA" id="ARBA00023014"/>
    </source>
</evidence>
<dbReference type="InterPro" id="IPR007197">
    <property type="entry name" value="rSAM"/>
</dbReference>
<dbReference type="InterPro" id="IPR051675">
    <property type="entry name" value="Endo/Exo/Phosphatase_dom_1"/>
</dbReference>
<proteinExistence type="predicted"/>
<dbReference type="PANTHER" id="PTHR21180:SF9">
    <property type="entry name" value="TYPE II SECRETION SYSTEM PROTEIN K"/>
    <property type="match status" value="1"/>
</dbReference>
<dbReference type="Pfam" id="PF04055">
    <property type="entry name" value="Radical_SAM"/>
    <property type="match status" value="1"/>
</dbReference>
<keyword evidence="4" id="KW-0411">Iron-sulfur</keyword>
<dbReference type="SUPFAM" id="SSF102114">
    <property type="entry name" value="Radical SAM enzymes"/>
    <property type="match status" value="1"/>
</dbReference>
<feature type="domain" description="Radical SAM core" evidence="5">
    <location>
        <begin position="43"/>
        <end position="274"/>
    </location>
</feature>
<name>A0A166AYJ2_9EURY</name>